<evidence type="ECO:0000313" key="6">
    <source>
        <dbReference type="EMBL" id="ASJ53999.1"/>
    </source>
</evidence>
<dbReference type="InterPro" id="IPR038770">
    <property type="entry name" value="Na+/solute_symporter_sf"/>
</dbReference>
<dbReference type="PANTHER" id="PTHR10361">
    <property type="entry name" value="SODIUM-BILE ACID COTRANSPORTER"/>
    <property type="match status" value="1"/>
</dbReference>
<dbReference type="Gene3D" id="1.20.1530.20">
    <property type="match status" value="1"/>
</dbReference>
<evidence type="ECO:0000256" key="4">
    <source>
        <dbReference type="ARBA" id="ARBA00023136"/>
    </source>
</evidence>
<organism evidence="6 7">
    <name type="scientific">Brevibacillus formosus</name>
    <dbReference type="NCBI Taxonomy" id="54913"/>
    <lineage>
        <taxon>Bacteria</taxon>
        <taxon>Bacillati</taxon>
        <taxon>Bacillota</taxon>
        <taxon>Bacilli</taxon>
        <taxon>Bacillales</taxon>
        <taxon>Paenibacillaceae</taxon>
        <taxon>Brevibacillus</taxon>
    </lineage>
</organism>
<feature type="transmembrane region" description="Helical" evidence="5">
    <location>
        <begin position="126"/>
        <end position="146"/>
    </location>
</feature>
<dbReference type="KEGG" id="bfm:BP422_10880"/>
<feature type="transmembrane region" description="Helical" evidence="5">
    <location>
        <begin position="39"/>
        <end position="58"/>
    </location>
</feature>
<keyword evidence="4 5" id="KW-0472">Membrane</keyword>
<evidence type="ECO:0008006" key="8">
    <source>
        <dbReference type="Google" id="ProtNLM"/>
    </source>
</evidence>
<dbReference type="GO" id="GO:0016020">
    <property type="term" value="C:membrane"/>
    <property type="evidence" value="ECO:0007669"/>
    <property type="project" value="UniProtKB-SubCell"/>
</dbReference>
<sequence length="324" mass="35099">MNGLAKLNRSLEKIMPILTPSSVAIGVIAGTHLQPFAFLSPWVFAFMTFTGSLGSGFKEFAKVLTRPLPLIVNLLILHALMPLVAWSMAGLFYPDDIHVITGFLLAALIPTGITSFLWSSIYFGNIALTLSIILLDTMLSPLIVPVGMSLFLGTTVEMDLAELMKGLFYMIVLPSLVGMLLNHLSKGNVKKTLAPKLAPFSKMGMGVVVAINSSMVSSYFHMMDAKLVGMAVLVLVVAILGYLMGWGIAKLFGWERDVIVTLTFNSGMRNISAGAVMAITYFPAPVALPVVLGMLFQQILASTFGKFLELVEKRPQHQAQELSS</sequence>
<dbReference type="RefSeq" id="WP_088907791.1">
    <property type="nucleotide sequence ID" value="NZ_CP018145.1"/>
</dbReference>
<dbReference type="AlphaFoldDB" id="A0A220MGR8"/>
<keyword evidence="2 5" id="KW-0812">Transmembrane</keyword>
<evidence type="ECO:0000256" key="5">
    <source>
        <dbReference type="SAM" id="Phobius"/>
    </source>
</evidence>
<feature type="transmembrane region" description="Helical" evidence="5">
    <location>
        <begin position="70"/>
        <end position="93"/>
    </location>
</feature>
<dbReference type="InterPro" id="IPR002657">
    <property type="entry name" value="BilAc:Na_symport/Acr3"/>
</dbReference>
<dbReference type="PANTHER" id="PTHR10361:SF28">
    <property type="entry name" value="P3 PROTEIN-RELATED"/>
    <property type="match status" value="1"/>
</dbReference>
<protein>
    <recommendedName>
        <fullName evidence="8">Bile acid:sodium symporter</fullName>
    </recommendedName>
</protein>
<dbReference type="EMBL" id="CP018145">
    <property type="protein sequence ID" value="ASJ53999.1"/>
    <property type="molecule type" value="Genomic_DNA"/>
</dbReference>
<comment type="subcellular location">
    <subcellularLocation>
        <location evidence="1">Membrane</location>
        <topology evidence="1">Multi-pass membrane protein</topology>
    </subcellularLocation>
</comment>
<feature type="transmembrane region" description="Helical" evidence="5">
    <location>
        <begin position="166"/>
        <end position="184"/>
    </location>
</feature>
<evidence type="ECO:0000256" key="3">
    <source>
        <dbReference type="ARBA" id="ARBA00022989"/>
    </source>
</evidence>
<name>A0A220MGR8_9BACL</name>
<keyword evidence="3 5" id="KW-1133">Transmembrane helix</keyword>
<accession>A0A220MGR8</accession>
<feature type="transmembrane region" description="Helical" evidence="5">
    <location>
        <begin position="228"/>
        <end position="252"/>
    </location>
</feature>
<feature type="transmembrane region" description="Helical" evidence="5">
    <location>
        <begin position="273"/>
        <end position="296"/>
    </location>
</feature>
<dbReference type="InterPro" id="IPR004710">
    <property type="entry name" value="Bilac:Na_transpt"/>
</dbReference>
<gene>
    <name evidence="6" type="ORF">BP422_10880</name>
</gene>
<evidence type="ECO:0000313" key="7">
    <source>
        <dbReference type="Proteomes" id="UP000197781"/>
    </source>
</evidence>
<dbReference type="Proteomes" id="UP000197781">
    <property type="component" value="Chromosome"/>
</dbReference>
<feature type="transmembrane region" description="Helical" evidence="5">
    <location>
        <begin position="99"/>
        <end position="119"/>
    </location>
</feature>
<evidence type="ECO:0000256" key="2">
    <source>
        <dbReference type="ARBA" id="ARBA00022692"/>
    </source>
</evidence>
<evidence type="ECO:0000256" key="1">
    <source>
        <dbReference type="ARBA" id="ARBA00004141"/>
    </source>
</evidence>
<dbReference type="Pfam" id="PF01758">
    <property type="entry name" value="SBF"/>
    <property type="match status" value="1"/>
</dbReference>
<reference evidence="6 7" key="1">
    <citation type="submission" date="2016-11" db="EMBL/GenBank/DDBJ databases">
        <authorList>
            <person name="Jaros S."/>
            <person name="Januszkiewicz K."/>
            <person name="Wedrychowicz H."/>
        </authorList>
    </citation>
    <scope>NUCLEOTIDE SEQUENCE [LARGE SCALE GENOMIC DNA]</scope>
    <source>
        <strain evidence="6 7">NF2</strain>
    </source>
</reference>
<proteinExistence type="predicted"/>